<dbReference type="GO" id="GO:0009265">
    <property type="term" value="P:2'-deoxyribonucleotide biosynthetic process"/>
    <property type="evidence" value="ECO:0007669"/>
    <property type="project" value="TreeGrafter"/>
</dbReference>
<keyword evidence="5" id="KW-0560">Oxidoreductase</keyword>
<dbReference type="Pfam" id="PF13597">
    <property type="entry name" value="NRDD"/>
    <property type="match status" value="1"/>
</dbReference>
<dbReference type="GO" id="GO:0008998">
    <property type="term" value="F:ribonucleoside-triphosphate reductase (thioredoxin) activity"/>
    <property type="evidence" value="ECO:0007669"/>
    <property type="project" value="UniProtKB-EC"/>
</dbReference>
<dbReference type="NCBIfam" id="TIGR02487">
    <property type="entry name" value="NrdD"/>
    <property type="match status" value="1"/>
</dbReference>
<protein>
    <submittedName>
        <fullName evidence="5">Anaerobic ribonucleoside-triphosphate reductase</fullName>
        <ecNumber evidence="5">1.17.4.2</ecNumber>
    </submittedName>
</protein>
<dbReference type="SUPFAM" id="SSF51998">
    <property type="entry name" value="PFL-like glycyl radical enzymes"/>
    <property type="match status" value="1"/>
</dbReference>
<sequence length="741" mass="84629">MPRVRTTDGHLLDWDREAIAKQLLKETKLSEQFYKEPGITEEEAEDIAKEVERRVRWMNVRYLSGPLVREIMNVILLERHHTEWRNICTRVGTPVFDAHLIDIGTGFESKENANLQENAETSHKKKADKISKEQYLLLLPPYLADRHLAGDLHIHDLEYFGTRPFCQDWDLRYFLYYGLMPDGLGTKASVAGPAKKPEVAILHAVKALGSAQTNFAGGQGFYNFLTFIAPYFENRNYEEIVQLMQMFVYEMTQMMVARGGQLVFSSVQLTPGVPKLWRDKPAVYAGRVWDGSTPDAPLKTYGKFEREVRLAFKALMEVMLQGDYWGKPFNFPKPEISIEPDFMKEDEEFNAAHPDLPTYQELYLQTFKLAAEYGTPYFDNQLPAYRGAGEGISCYQCCAYQFAATFSSDDQFDDKLRFRDGKHFSMGSWQVVSLNCPRAAYLARGDDDLLFEYLRELMDTSVEIFKVKRQWMNQIINNHRMPFATQQPRDPITGEMGSVAVGLDALVYTIGVVGVNEMVQFHTGKQMHESKEAWKLAVRAMTEMEIYARKLSEQHGMTIALARTPAETTAQRFAVSDLIHEEFRECAERVVKGDLDALRRNLHKTRDLPVYYTNGTHLPPSADVTIFERAKLEHVFFPIVDGGNIFHVFLGEATPDPQGLMDFGLRLARETQIGYFTFTKDMTVCLGCSQVSGGLEDKCPNCGSENVDHISRITGYLQAVSGWNSAKRQELKDRKKYNELA</sequence>
<gene>
    <name evidence="5" type="primary">nrdD</name>
    <name evidence="5" type="ORF">GX426_03820</name>
</gene>
<dbReference type="GO" id="GO:0031250">
    <property type="term" value="C:anaerobic ribonucleoside-triphosphate reductase complex"/>
    <property type="evidence" value="ECO:0007669"/>
    <property type="project" value="TreeGrafter"/>
</dbReference>
<evidence type="ECO:0000313" key="5">
    <source>
        <dbReference type="EMBL" id="NLJ22219.1"/>
    </source>
</evidence>
<keyword evidence="2 3" id="KW-0067">ATP-binding</keyword>
<dbReference type="PANTHER" id="PTHR21075:SF0">
    <property type="entry name" value="ANAEROBIC RIBONUCLEOSIDE-TRIPHOSPHATE REDUCTASE"/>
    <property type="match status" value="1"/>
</dbReference>
<keyword evidence="1 3" id="KW-0547">Nucleotide-binding</keyword>
<dbReference type="PROSITE" id="PS51161">
    <property type="entry name" value="ATP_CONE"/>
    <property type="match status" value="1"/>
</dbReference>
<dbReference type="Gene3D" id="3.20.70.20">
    <property type="match status" value="1"/>
</dbReference>
<feature type="domain" description="ATP-cone" evidence="4">
    <location>
        <begin position="2"/>
        <end position="97"/>
    </location>
</feature>
<name>A0A7K4AGW1_METSH</name>
<dbReference type="InterPro" id="IPR005144">
    <property type="entry name" value="ATP-cone_dom"/>
</dbReference>
<dbReference type="PANTHER" id="PTHR21075">
    <property type="entry name" value="ANAEROBIC RIBONUCLEOSIDE-TRIPHOSPHATE REDUCTASE"/>
    <property type="match status" value="1"/>
</dbReference>
<dbReference type="GO" id="GO:0004748">
    <property type="term" value="F:ribonucleoside-diphosphate reductase activity, thioredoxin disulfide as acceptor"/>
    <property type="evidence" value="ECO:0007669"/>
    <property type="project" value="TreeGrafter"/>
</dbReference>
<evidence type="ECO:0000259" key="4">
    <source>
        <dbReference type="PROSITE" id="PS51161"/>
    </source>
</evidence>
<dbReference type="Proteomes" id="UP000544742">
    <property type="component" value="Unassembled WGS sequence"/>
</dbReference>
<organism evidence="5 6">
    <name type="scientific">Methanothrix soehngenii</name>
    <name type="common">Methanosaeta concilii</name>
    <dbReference type="NCBI Taxonomy" id="2223"/>
    <lineage>
        <taxon>Archaea</taxon>
        <taxon>Methanobacteriati</taxon>
        <taxon>Methanobacteriota</taxon>
        <taxon>Stenosarchaea group</taxon>
        <taxon>Methanomicrobia</taxon>
        <taxon>Methanotrichales</taxon>
        <taxon>Methanotrichaceae</taxon>
        <taxon>Methanothrix</taxon>
    </lineage>
</organism>
<evidence type="ECO:0000256" key="3">
    <source>
        <dbReference type="PROSITE-ProRule" id="PRU00492"/>
    </source>
</evidence>
<dbReference type="RefSeq" id="WP_157863965.1">
    <property type="nucleotide sequence ID" value="NZ_CAJYDL010000001.1"/>
</dbReference>
<dbReference type="InterPro" id="IPR012833">
    <property type="entry name" value="NrdD"/>
</dbReference>
<dbReference type="EMBL" id="JAAYUN010000065">
    <property type="protein sequence ID" value="NLJ22219.1"/>
    <property type="molecule type" value="Genomic_DNA"/>
</dbReference>
<evidence type="ECO:0000313" key="6">
    <source>
        <dbReference type="Proteomes" id="UP000544742"/>
    </source>
</evidence>
<dbReference type="EC" id="1.17.4.2" evidence="5"/>
<evidence type="ECO:0000256" key="2">
    <source>
        <dbReference type="ARBA" id="ARBA00022840"/>
    </source>
</evidence>
<dbReference type="GO" id="GO:0005524">
    <property type="term" value="F:ATP binding"/>
    <property type="evidence" value="ECO:0007669"/>
    <property type="project" value="UniProtKB-UniRule"/>
</dbReference>
<dbReference type="GO" id="GO:0006260">
    <property type="term" value="P:DNA replication"/>
    <property type="evidence" value="ECO:0007669"/>
    <property type="project" value="InterPro"/>
</dbReference>
<dbReference type="GeneID" id="10461582"/>
<evidence type="ECO:0000256" key="1">
    <source>
        <dbReference type="ARBA" id="ARBA00022741"/>
    </source>
</evidence>
<reference evidence="5 6" key="1">
    <citation type="journal article" date="2020" name="Biotechnol. Biofuels">
        <title>New insights from the biogas microbiome by comprehensive genome-resolved metagenomics of nearly 1600 species originating from multiple anaerobic digesters.</title>
        <authorList>
            <person name="Campanaro S."/>
            <person name="Treu L."/>
            <person name="Rodriguez-R L.M."/>
            <person name="Kovalovszki A."/>
            <person name="Ziels R.M."/>
            <person name="Maus I."/>
            <person name="Zhu X."/>
            <person name="Kougias P.G."/>
            <person name="Basile A."/>
            <person name="Luo G."/>
            <person name="Schluter A."/>
            <person name="Konstantinidis K.T."/>
            <person name="Angelidaki I."/>
        </authorList>
    </citation>
    <scope>NUCLEOTIDE SEQUENCE [LARGE SCALE GENOMIC DNA]</scope>
    <source>
        <strain evidence="5">AS27yjCOA_157</strain>
    </source>
</reference>
<dbReference type="AlphaFoldDB" id="A0A7K4AGW1"/>
<proteinExistence type="predicted"/>
<accession>A0A7K4AGW1</accession>
<comment type="caution">
    <text evidence="5">The sequence shown here is derived from an EMBL/GenBank/DDBJ whole genome shotgun (WGS) entry which is preliminary data.</text>
</comment>